<evidence type="ECO:0000259" key="3">
    <source>
        <dbReference type="Pfam" id="PF05683"/>
    </source>
</evidence>
<keyword evidence="5" id="KW-1185">Reference proteome</keyword>
<proteinExistence type="inferred from homology"/>
<comment type="similarity">
    <text evidence="1">Belongs to the class-I fumarase family.</text>
</comment>
<dbReference type="AlphaFoldDB" id="A0A1G5KIN3"/>
<dbReference type="EMBL" id="FMUS01000027">
    <property type="protein sequence ID" value="SCY99809.1"/>
    <property type="molecule type" value="Genomic_DNA"/>
</dbReference>
<dbReference type="Pfam" id="PF05683">
    <property type="entry name" value="Fumerase_C"/>
    <property type="match status" value="1"/>
</dbReference>
<name>A0A1G5KIN3_9FIRM</name>
<accession>A0A1G5KIN3</accession>
<dbReference type="Proteomes" id="UP000198636">
    <property type="component" value="Unassembled WGS sequence"/>
</dbReference>
<dbReference type="Gene3D" id="3.20.130.10">
    <property type="entry name" value="Fe-S hydro-lyase, tartrate dehydratase beta-type, catalytic domain"/>
    <property type="match status" value="1"/>
</dbReference>
<dbReference type="NCBIfam" id="TIGR00723">
    <property type="entry name" value="ttdB_fumA_fumB"/>
    <property type="match status" value="1"/>
</dbReference>
<dbReference type="NCBIfam" id="NF005310">
    <property type="entry name" value="PRK06842.1"/>
    <property type="match status" value="1"/>
</dbReference>
<evidence type="ECO:0000313" key="4">
    <source>
        <dbReference type="EMBL" id="SCY99809.1"/>
    </source>
</evidence>
<evidence type="ECO:0000313" key="5">
    <source>
        <dbReference type="Proteomes" id="UP000198636"/>
    </source>
</evidence>
<dbReference type="SUPFAM" id="SSF117457">
    <property type="entry name" value="FumA C-terminal domain-like"/>
    <property type="match status" value="1"/>
</dbReference>
<keyword evidence="2" id="KW-0456">Lyase</keyword>
<dbReference type="PANTHER" id="PTHR43351:SF2">
    <property type="entry name" value="L(+)-TARTRATE DEHYDRATASE SUBUNIT BETA-RELATED"/>
    <property type="match status" value="1"/>
</dbReference>
<gene>
    <name evidence="4" type="ORF">SAMN03080606_03480</name>
</gene>
<dbReference type="PANTHER" id="PTHR43351">
    <property type="entry name" value="L(+)-TARTRATE DEHYDRATASE SUBUNIT BETA"/>
    <property type="match status" value="1"/>
</dbReference>
<evidence type="ECO:0000256" key="1">
    <source>
        <dbReference type="ARBA" id="ARBA00008876"/>
    </source>
</evidence>
<sequence length="187" mass="19991">MNIMRISTPLNKDIISGLRAGDKVLISGIIYTARDAAHMRLQELIINNKELPFNLEGEIIYYVGPTPAPPGKIIGSAGPTTSTRMDGIAPLLLEKGLLGMIGKGNRDATVVEAIKKCGGIYFAAIGGAGALISKSIIESEVIAFPELGTEAVRKLKIIDLPVIVAIDNRGVNLYETGPSSYINREKF</sequence>
<dbReference type="InterPro" id="IPR004647">
    <property type="entry name" value="Fe-S_hydro-lyase_TtdB-typ_cat"/>
</dbReference>
<reference evidence="4 5" key="1">
    <citation type="submission" date="2016-10" db="EMBL/GenBank/DDBJ databases">
        <authorList>
            <person name="de Groot N.N."/>
        </authorList>
    </citation>
    <scope>NUCLEOTIDE SEQUENCE [LARGE SCALE GENOMIC DNA]</scope>
    <source>
        <strain evidence="4 5">DSM 18978</strain>
    </source>
</reference>
<evidence type="ECO:0000256" key="2">
    <source>
        <dbReference type="ARBA" id="ARBA00023239"/>
    </source>
</evidence>
<feature type="domain" description="Fe-S hydro-lyase tartrate dehydratase beta-type catalytic" evidence="3">
    <location>
        <begin position="7"/>
        <end position="176"/>
    </location>
</feature>
<protein>
    <submittedName>
        <fullName evidence="4">Fumarate hydratase subunit beta</fullName>
    </submittedName>
</protein>
<dbReference type="GO" id="GO:0016836">
    <property type="term" value="F:hydro-lyase activity"/>
    <property type="evidence" value="ECO:0007669"/>
    <property type="project" value="InterPro"/>
</dbReference>
<dbReference type="OrthoDB" id="9798978at2"/>
<dbReference type="InterPro" id="IPR036660">
    <property type="entry name" value="Fe-S_hydroAse_TtdB_cat_sf"/>
</dbReference>
<dbReference type="STRING" id="1120976.SAMN03080606_03480"/>
<organism evidence="4 5">
    <name type="scientific">Alkaliphilus peptidifermentans DSM 18978</name>
    <dbReference type="NCBI Taxonomy" id="1120976"/>
    <lineage>
        <taxon>Bacteria</taxon>
        <taxon>Bacillati</taxon>
        <taxon>Bacillota</taxon>
        <taxon>Clostridia</taxon>
        <taxon>Peptostreptococcales</taxon>
        <taxon>Natronincolaceae</taxon>
        <taxon>Alkaliphilus</taxon>
    </lineage>
</organism>